<dbReference type="Proteomes" id="UP000010931">
    <property type="component" value="Unassembled WGS sequence"/>
</dbReference>
<evidence type="ECO:0000313" key="2">
    <source>
        <dbReference type="EMBL" id="ELP62924.1"/>
    </source>
</evidence>
<evidence type="ECO:0000313" key="3">
    <source>
        <dbReference type="Proteomes" id="UP000010931"/>
    </source>
</evidence>
<reference evidence="2 3" key="1">
    <citation type="journal article" date="2011" name="Plasmid">
        <title>Streptomyces turgidiscabies Car8 contains a modular pathogenicity island that shares virulence genes with other actinobacterial plant pathogens.</title>
        <authorList>
            <person name="Huguet-Tapia J.C."/>
            <person name="Badger J.H."/>
            <person name="Loria R."/>
            <person name="Pettis G.S."/>
        </authorList>
    </citation>
    <scope>NUCLEOTIDE SEQUENCE [LARGE SCALE GENOMIC DNA]</scope>
    <source>
        <strain evidence="2 3">Car8</strain>
    </source>
</reference>
<organism evidence="2 3">
    <name type="scientific">Streptomyces turgidiscabies (strain Car8)</name>
    <dbReference type="NCBI Taxonomy" id="698760"/>
    <lineage>
        <taxon>Bacteria</taxon>
        <taxon>Bacillati</taxon>
        <taxon>Actinomycetota</taxon>
        <taxon>Actinomycetes</taxon>
        <taxon>Kitasatosporales</taxon>
        <taxon>Streptomycetaceae</taxon>
        <taxon>Streptomyces</taxon>
    </lineage>
</organism>
<protein>
    <submittedName>
        <fullName evidence="2">Uncharacterized protein</fullName>
    </submittedName>
</protein>
<dbReference type="EMBL" id="AEJB01000566">
    <property type="protein sequence ID" value="ELP62924.1"/>
    <property type="molecule type" value="Genomic_DNA"/>
</dbReference>
<dbReference type="AlphaFoldDB" id="L7EVL7"/>
<evidence type="ECO:0000256" key="1">
    <source>
        <dbReference type="SAM" id="MobiDB-lite"/>
    </source>
</evidence>
<sequence>MRPARPRALPCLHGLPQLQRPNSPLVHCSAAPPPPTRRYTAPVTNTRHTPGVTGRLKILTAAASSPQHDGLGTPGTAVPRRHTGGPAGDPQIRPP</sequence>
<dbReference type="PATRIC" id="fig|698760.3.peg.8153"/>
<comment type="caution">
    <text evidence="2">The sequence shown here is derived from an EMBL/GenBank/DDBJ whole genome shotgun (WGS) entry which is preliminary data.</text>
</comment>
<proteinExistence type="predicted"/>
<name>L7EVL7_STRT8</name>
<accession>L7EVL7</accession>
<keyword evidence="3" id="KW-1185">Reference proteome</keyword>
<gene>
    <name evidence="2" type="ORF">STRTUCAR8_08041</name>
</gene>
<feature type="region of interest" description="Disordered" evidence="1">
    <location>
        <begin position="31"/>
        <end position="95"/>
    </location>
</feature>